<reference evidence="2" key="1">
    <citation type="journal article" date="2013" name="Nat. Biotechnol.">
        <title>Chinese hamster genome sequenced from sorted chromosomes.</title>
        <authorList>
            <person name="Brinkrolf K."/>
            <person name="Rupp O."/>
            <person name="Laux H."/>
            <person name="Kollin F."/>
            <person name="Ernst W."/>
            <person name="Linke B."/>
            <person name="Kofler R."/>
            <person name="Romand S."/>
            <person name="Hesse F."/>
            <person name="Budach W.E."/>
            <person name="Galosy S."/>
            <person name="Muller D."/>
            <person name="Noll T."/>
            <person name="Wienberg J."/>
            <person name="Jostock T."/>
            <person name="Leonard M."/>
            <person name="Grillari J."/>
            <person name="Tauch A."/>
            <person name="Goesmann A."/>
            <person name="Helk B."/>
            <person name="Mott J.E."/>
            <person name="Puhler A."/>
            <person name="Borth N."/>
        </authorList>
    </citation>
    <scope>NUCLEOTIDE SEQUENCE [LARGE SCALE GENOMIC DNA]</scope>
    <source>
        <strain evidence="2">17A/GY</strain>
    </source>
</reference>
<dbReference type="AlphaFoldDB" id="A0A061I053"/>
<dbReference type="EMBL" id="KE676220">
    <property type="protein sequence ID" value="ERE74107.1"/>
    <property type="molecule type" value="Genomic_DNA"/>
</dbReference>
<dbReference type="Proteomes" id="UP000030759">
    <property type="component" value="Unassembled WGS sequence"/>
</dbReference>
<evidence type="ECO:0000313" key="2">
    <source>
        <dbReference type="Proteomes" id="UP000030759"/>
    </source>
</evidence>
<protein>
    <submittedName>
        <fullName evidence="1">Uncharacterized protein</fullName>
    </submittedName>
</protein>
<proteinExistence type="predicted"/>
<evidence type="ECO:0000313" key="1">
    <source>
        <dbReference type="EMBL" id="ERE74107.1"/>
    </source>
</evidence>
<sequence length="196" mass="22309">MGCAPLVPRACVVLMSLASFRSLIFIEPPSPVSLHTLLDLYLIASHLKRDRNADIPKARIQLHRSRGEMKGQDEGLVKLEEQQTSRKSVKEKQLEKHILFYKNGSLQLLPQEKESSLAFISECIYGLSTLMLNMQLEKPKRTLPKKHVKEHFRLDTSPRSHLLHFPCFTDIKTMAESNTEATEIPGFVQGDLENCD</sequence>
<accession>A0A061I053</accession>
<name>A0A061I053_CRIGR</name>
<organism evidence="1 2">
    <name type="scientific">Cricetulus griseus</name>
    <name type="common">Chinese hamster</name>
    <name type="synonym">Cricetulus barabensis griseus</name>
    <dbReference type="NCBI Taxonomy" id="10029"/>
    <lineage>
        <taxon>Eukaryota</taxon>
        <taxon>Metazoa</taxon>
        <taxon>Chordata</taxon>
        <taxon>Craniata</taxon>
        <taxon>Vertebrata</taxon>
        <taxon>Euteleostomi</taxon>
        <taxon>Mammalia</taxon>
        <taxon>Eutheria</taxon>
        <taxon>Euarchontoglires</taxon>
        <taxon>Glires</taxon>
        <taxon>Rodentia</taxon>
        <taxon>Myomorpha</taxon>
        <taxon>Muroidea</taxon>
        <taxon>Cricetidae</taxon>
        <taxon>Cricetinae</taxon>
        <taxon>Cricetulus</taxon>
    </lineage>
</organism>
<gene>
    <name evidence="1" type="ORF">H671_5g13689</name>
</gene>